<gene>
    <name evidence="3" type="ORF">HELGO_WM12766</name>
</gene>
<feature type="signal peptide" evidence="2">
    <location>
        <begin position="1"/>
        <end position="15"/>
    </location>
</feature>
<dbReference type="Gene3D" id="3.40.30.10">
    <property type="entry name" value="Glutaredoxin"/>
    <property type="match status" value="1"/>
</dbReference>
<dbReference type="InterPro" id="IPR036249">
    <property type="entry name" value="Thioredoxin-like_sf"/>
</dbReference>
<dbReference type="EMBL" id="CACVAU010000021">
    <property type="protein sequence ID" value="CAA6806298.1"/>
    <property type="molecule type" value="Genomic_DNA"/>
</dbReference>
<evidence type="ECO:0008006" key="4">
    <source>
        <dbReference type="Google" id="ProtNLM"/>
    </source>
</evidence>
<keyword evidence="1 2" id="KW-0732">Signal</keyword>
<evidence type="ECO:0000313" key="3">
    <source>
        <dbReference type="EMBL" id="CAA6806298.1"/>
    </source>
</evidence>
<dbReference type="InterPro" id="IPR051099">
    <property type="entry name" value="AGR/TXD"/>
</dbReference>
<accession>A0A6S6SJG7</accession>
<organism evidence="3">
    <name type="scientific">uncultured Sulfurovum sp</name>
    <dbReference type="NCBI Taxonomy" id="269237"/>
    <lineage>
        <taxon>Bacteria</taxon>
        <taxon>Pseudomonadati</taxon>
        <taxon>Campylobacterota</taxon>
        <taxon>Epsilonproteobacteria</taxon>
        <taxon>Campylobacterales</taxon>
        <taxon>Sulfurovaceae</taxon>
        <taxon>Sulfurovum</taxon>
        <taxon>environmental samples</taxon>
    </lineage>
</organism>
<evidence type="ECO:0000256" key="1">
    <source>
        <dbReference type="ARBA" id="ARBA00022729"/>
    </source>
</evidence>
<sequence length="140" mass="16543">MKVLLLILLLLNLSACETKQTTYERNKGYGIPWEKDLNTAFKKAKIENKIIMVMATSDDCRWCEKMKKNTLSKAHVIKKLKNYILVMADKETKEETNQLPPFQHVPMIFFMTHEKETLDTLRGYFSPEDFLEYLIDFEEN</sequence>
<protein>
    <recommendedName>
        <fullName evidence="4">Thioredoxin family protein</fullName>
    </recommendedName>
</protein>
<dbReference type="SUPFAM" id="SSF52833">
    <property type="entry name" value="Thioredoxin-like"/>
    <property type="match status" value="1"/>
</dbReference>
<feature type="chain" id="PRO_5027903345" description="Thioredoxin family protein" evidence="2">
    <location>
        <begin position="16"/>
        <end position="140"/>
    </location>
</feature>
<evidence type="ECO:0000256" key="2">
    <source>
        <dbReference type="SAM" id="SignalP"/>
    </source>
</evidence>
<dbReference type="PANTHER" id="PTHR15337">
    <property type="entry name" value="ANTERIOR GRADIENT PROTEIN-RELATED"/>
    <property type="match status" value="1"/>
</dbReference>
<reference evidence="3" key="1">
    <citation type="submission" date="2020-01" db="EMBL/GenBank/DDBJ databases">
        <authorList>
            <person name="Meier V. D."/>
            <person name="Meier V D."/>
        </authorList>
    </citation>
    <scope>NUCLEOTIDE SEQUENCE</scope>
    <source>
        <strain evidence="3">HLG_WM_MAG_05</strain>
    </source>
</reference>
<proteinExistence type="predicted"/>
<name>A0A6S6SJG7_9BACT</name>
<dbReference type="PANTHER" id="PTHR15337:SF11">
    <property type="entry name" value="THIOREDOXIN DOMAIN-CONTAINING PROTEIN"/>
    <property type="match status" value="1"/>
</dbReference>
<dbReference type="AlphaFoldDB" id="A0A6S6SJG7"/>
<dbReference type="Pfam" id="PF13899">
    <property type="entry name" value="Thioredoxin_7"/>
    <property type="match status" value="1"/>
</dbReference>